<keyword evidence="2 4" id="KW-0863">Zinc-finger</keyword>
<dbReference type="InterPro" id="IPR006564">
    <property type="entry name" value="Znf_PMZ"/>
</dbReference>
<evidence type="ECO:0000313" key="8">
    <source>
        <dbReference type="RefSeq" id="XP_056688667.1"/>
    </source>
</evidence>
<evidence type="ECO:0000256" key="4">
    <source>
        <dbReference type="PROSITE-ProRule" id="PRU00325"/>
    </source>
</evidence>
<keyword evidence="3" id="KW-0862">Zinc</keyword>
<feature type="region of interest" description="Disordered" evidence="5">
    <location>
        <begin position="261"/>
        <end position="294"/>
    </location>
</feature>
<feature type="region of interest" description="Disordered" evidence="5">
    <location>
        <begin position="1096"/>
        <end position="1140"/>
    </location>
</feature>
<dbReference type="PROSITE" id="PS50966">
    <property type="entry name" value="ZF_SWIM"/>
    <property type="match status" value="1"/>
</dbReference>
<proteinExistence type="predicted"/>
<keyword evidence="1" id="KW-0479">Metal-binding</keyword>
<evidence type="ECO:0000256" key="3">
    <source>
        <dbReference type="ARBA" id="ARBA00022833"/>
    </source>
</evidence>
<dbReference type="RefSeq" id="XP_056688667.1">
    <property type="nucleotide sequence ID" value="XM_056832689.1"/>
</dbReference>
<gene>
    <name evidence="8" type="primary">LOC130463531</name>
</gene>
<sequence>MDYLEILFRHEKKNRWAEERPPPKGHRHHRNRRRVIDLGWSRSIRVLRLRVKRTGMGDNILLKFMFGTGDVDVVVDDIDKVMLVDLIIDFCDNAVKQKNEIPKFPSFTYMHKNERLPLNTDNELMKMFSNLNGKDVINIWVSDEDKPSQIFKVVTSLRTTRNAKELKDVMRGVVEKFGITVNDGGNIGVERNDDVVAFSPPELTSRRSLRLEEEILVIPNLNFGQNKEPYNPDEVDWEAMDALNRSNDDTWLDFQLSPVKSRGGCKARGGGRSRGRGAGRGGRRGSARGRGRGPTRGFEYWLGLENETNIATDPIVEHEPVVETHESNEQEIGIRVVRRSPRKHKQPVIQPVITPELVTEPQLETVIEPNLILSRGSSLSSKASVHRKKIPKTTARRKGLLVSGNSVSGGGNEQLNRSVTISVDVDDNALSIRNKDFDGDENDSEFNVSGSDIGGSDSDELSADDEDNVGLDGDTGMVVVDNYDPYVDDVWVDDGVDDDGDGNYFAKLYRNGEMFEEKENVKIELKPWHLFCDKNHLRDVVRDYCIQRGFSVVVDRANNSIYTVYCSAEGCEWRLHASRLADGFTWAIKSIKNPEHTCLGLEIRNPMVTAKWASRVLLEDIRANNDISAKSLNLLLWNKFKVKMATSTLYRVRARALIEIHGGFDESYAHLPGYCEMIRKTNPQSVASCVWNPANHVDRPLAFVTIFISFKACVDGLRQGVRGFVGVDGAHLKGNYGGVLLSAVALDGNNELFPFAWGIVSNEDADTWCFFVHHLRDLLRSTGRGDEWCVISDRHQGIEVAFNKLWPEVDRRYCTKHLSGNWKKAFPGPLMLSLFWKATGAYSTFTFRKAMEQIDKVGKGGRLWLAKLGNQARWSKHKFNVATKCDVNTSNFVESFNATLGIDRCRPVLTLLEGIRRNTMVRLATRRQMCEEWTRNDVCPNIVKRVQKLCHDSRTCHSFLCSEGEFEIFEGKSYLPVSLNNQTCICGQWQISGIPCRHGMRAILDAQLDPHAFVDEWHSVRRYKLAYSSGIKSIPDFEQWPDMNMPKILPPELKRGIGRPCRNRKRDDTEEKKGKRAKTVMCSKCREFGHNAKTCKGGATAKQKWGKGKNKKTPVQGISSPSHGFTNEATTSQQGRDTRQNTQQFLSQSVRLTSQTTMQYASQPVPARLTRSGSVFMFASQPRHF</sequence>
<feature type="compositionally biased region" description="Basic residues" evidence="5">
    <location>
        <begin position="263"/>
        <end position="293"/>
    </location>
</feature>
<feature type="region of interest" description="Disordered" evidence="5">
    <location>
        <begin position="383"/>
        <end position="414"/>
    </location>
</feature>
<evidence type="ECO:0000256" key="2">
    <source>
        <dbReference type="ARBA" id="ARBA00022771"/>
    </source>
</evidence>
<dbReference type="Pfam" id="PF03108">
    <property type="entry name" value="DBD_Tnp_Mut"/>
    <property type="match status" value="1"/>
</dbReference>
<evidence type="ECO:0000313" key="7">
    <source>
        <dbReference type="Proteomes" id="UP000813463"/>
    </source>
</evidence>
<evidence type="ECO:0000256" key="1">
    <source>
        <dbReference type="ARBA" id="ARBA00022723"/>
    </source>
</evidence>
<evidence type="ECO:0000256" key="5">
    <source>
        <dbReference type="SAM" id="MobiDB-lite"/>
    </source>
</evidence>
<dbReference type="InterPro" id="IPR007527">
    <property type="entry name" value="Znf_SWIM"/>
</dbReference>
<reference evidence="8" key="2">
    <citation type="submission" date="2025-08" db="UniProtKB">
        <authorList>
            <consortium name="RefSeq"/>
        </authorList>
    </citation>
    <scope>IDENTIFICATION</scope>
    <source>
        <tissue evidence="8">Leaf</tissue>
    </source>
</reference>
<dbReference type="SMART" id="SM00575">
    <property type="entry name" value="ZnF_PMZ"/>
    <property type="match status" value="1"/>
</dbReference>
<dbReference type="PANTHER" id="PTHR31973:SF197">
    <property type="entry name" value="SWIM-TYPE DOMAIN-CONTAINING PROTEIN"/>
    <property type="match status" value="1"/>
</dbReference>
<name>A0ABM3QZ50_SPIOL</name>
<protein>
    <recommendedName>
        <fullName evidence="6">SWIM-type domain-containing protein</fullName>
    </recommendedName>
</protein>
<organism evidence="7 8">
    <name type="scientific">Spinacia oleracea</name>
    <name type="common">Spinach</name>
    <dbReference type="NCBI Taxonomy" id="3562"/>
    <lineage>
        <taxon>Eukaryota</taxon>
        <taxon>Viridiplantae</taxon>
        <taxon>Streptophyta</taxon>
        <taxon>Embryophyta</taxon>
        <taxon>Tracheophyta</taxon>
        <taxon>Spermatophyta</taxon>
        <taxon>Magnoliopsida</taxon>
        <taxon>eudicotyledons</taxon>
        <taxon>Gunneridae</taxon>
        <taxon>Pentapetalae</taxon>
        <taxon>Caryophyllales</taxon>
        <taxon>Chenopodiaceae</taxon>
        <taxon>Chenopodioideae</taxon>
        <taxon>Anserineae</taxon>
        <taxon>Spinacia</taxon>
    </lineage>
</organism>
<keyword evidence="7" id="KW-1185">Reference proteome</keyword>
<feature type="compositionally biased region" description="Acidic residues" evidence="5">
    <location>
        <begin position="457"/>
        <end position="469"/>
    </location>
</feature>
<dbReference type="Pfam" id="PF10551">
    <property type="entry name" value="MULE"/>
    <property type="match status" value="1"/>
</dbReference>
<feature type="compositionally biased region" description="Polar residues" evidence="5">
    <location>
        <begin position="1116"/>
        <end position="1140"/>
    </location>
</feature>
<dbReference type="PANTHER" id="PTHR31973">
    <property type="entry name" value="POLYPROTEIN, PUTATIVE-RELATED"/>
    <property type="match status" value="1"/>
</dbReference>
<dbReference type="GeneID" id="130463531"/>
<reference evidence="7" key="1">
    <citation type="journal article" date="2021" name="Nat. Commun.">
        <title>Genomic analyses provide insights into spinach domestication and the genetic basis of agronomic traits.</title>
        <authorList>
            <person name="Cai X."/>
            <person name="Sun X."/>
            <person name="Xu C."/>
            <person name="Sun H."/>
            <person name="Wang X."/>
            <person name="Ge C."/>
            <person name="Zhang Z."/>
            <person name="Wang Q."/>
            <person name="Fei Z."/>
            <person name="Jiao C."/>
            <person name="Wang Q."/>
        </authorList>
    </citation>
    <scope>NUCLEOTIDE SEQUENCE [LARGE SCALE GENOMIC DNA]</scope>
    <source>
        <strain evidence="7">cv. Varoflay</strain>
    </source>
</reference>
<feature type="region of interest" description="Disordered" evidence="5">
    <location>
        <begin position="1048"/>
        <end position="1075"/>
    </location>
</feature>
<dbReference type="InterPro" id="IPR018289">
    <property type="entry name" value="MULE_transposase_dom"/>
</dbReference>
<dbReference type="Proteomes" id="UP000813463">
    <property type="component" value="Chromosome 6"/>
</dbReference>
<feature type="region of interest" description="Disordered" evidence="5">
    <location>
        <begin position="433"/>
        <end position="470"/>
    </location>
</feature>
<accession>A0ABM3QZ50</accession>
<evidence type="ECO:0000259" key="6">
    <source>
        <dbReference type="PROSITE" id="PS50966"/>
    </source>
</evidence>
<dbReference type="Pfam" id="PF04434">
    <property type="entry name" value="SWIM"/>
    <property type="match status" value="1"/>
</dbReference>
<dbReference type="InterPro" id="IPR004332">
    <property type="entry name" value="Transposase_MuDR"/>
</dbReference>
<feature type="domain" description="SWIM-type" evidence="6">
    <location>
        <begin position="975"/>
        <end position="1007"/>
    </location>
</feature>
<feature type="compositionally biased region" description="Basic residues" evidence="5">
    <location>
        <begin position="384"/>
        <end position="399"/>
    </location>
</feature>